<feature type="transmembrane region" description="Helical" evidence="11">
    <location>
        <begin position="70"/>
        <end position="90"/>
    </location>
</feature>
<feature type="transmembrane region" description="Helical" evidence="11">
    <location>
        <begin position="268"/>
        <end position="287"/>
    </location>
</feature>
<sequence>MLPILYLAILLDLLIGEPPLFIHPVVWTGKISEKLIKPYRGYAYGIFIWITSVIPVLIFLLFPLYIPNKLIQIILLVLFLKTTFSIRLLYSLVRKSIPINLENRKYAQQLVRRNVYIIDDPHVASAVIESLFESLVDGITSPIFWFLILGYPGALLQRLANTMDSMVGYKTPELIKEGWFSAKVDTILNYIPARLTAILMLISAYLLGFKPRNTIETLKKSNIESINARYPISFASAILNVKLEKIGYYSVGGGNLPNENDVKIALKIFKVTLILFILMISIIYYYLYGLSFLSYPYGLIKFL</sequence>
<gene>
    <name evidence="11" type="primary">cobD</name>
    <name evidence="12" type="ORF">SJAV_06850</name>
</gene>
<evidence type="ECO:0000256" key="10">
    <source>
        <dbReference type="ARBA" id="ARBA00023136"/>
    </source>
</evidence>
<comment type="similarity">
    <text evidence="4 11">Belongs to the CobD/CbiB family.</text>
</comment>
<comment type="subcellular location">
    <subcellularLocation>
        <location evidence="2 11">Cell membrane</location>
        <topology evidence="2 11">Multi-pass membrane protein</topology>
    </subcellularLocation>
</comment>
<dbReference type="HAMAP" id="MF_00024">
    <property type="entry name" value="CobD_CbiB"/>
    <property type="match status" value="1"/>
</dbReference>
<dbReference type="GO" id="GO:0005886">
    <property type="term" value="C:plasma membrane"/>
    <property type="evidence" value="ECO:0007669"/>
    <property type="project" value="UniProtKB-SubCell"/>
</dbReference>
<evidence type="ECO:0000256" key="7">
    <source>
        <dbReference type="ARBA" id="ARBA00022573"/>
    </source>
</evidence>
<evidence type="ECO:0000256" key="11">
    <source>
        <dbReference type="HAMAP-Rule" id="MF_00024"/>
    </source>
</evidence>
<evidence type="ECO:0000256" key="9">
    <source>
        <dbReference type="ARBA" id="ARBA00022989"/>
    </source>
</evidence>
<feature type="transmembrane region" description="Helical" evidence="11">
    <location>
        <begin position="143"/>
        <end position="160"/>
    </location>
</feature>
<comment type="function">
    <text evidence="1 11">Converts cobyric acid to cobinamide by the addition of aminopropanol on the F carboxylic group.</text>
</comment>
<dbReference type="PANTHER" id="PTHR34308">
    <property type="entry name" value="COBALAMIN BIOSYNTHESIS PROTEIN CBIB"/>
    <property type="match status" value="1"/>
</dbReference>
<comment type="pathway">
    <text evidence="3 11">Cofactor biosynthesis; adenosylcobalamin biosynthesis.</text>
</comment>
<keyword evidence="9 11" id="KW-1133">Transmembrane helix</keyword>
<dbReference type="GeneID" id="92353619"/>
<dbReference type="NCBIfam" id="TIGR00380">
    <property type="entry name" value="cobal_cbiB"/>
    <property type="match status" value="1"/>
</dbReference>
<dbReference type="InterPro" id="IPR004485">
    <property type="entry name" value="Cobalamin_biosynth_CobD/CbiB"/>
</dbReference>
<evidence type="ECO:0000256" key="6">
    <source>
        <dbReference type="ARBA" id="ARBA00022475"/>
    </source>
</evidence>
<keyword evidence="10 11" id="KW-0472">Membrane</keyword>
<dbReference type="KEGG" id="sjv:SJAV_06850"/>
<evidence type="ECO:0000256" key="1">
    <source>
        <dbReference type="ARBA" id="ARBA00003384"/>
    </source>
</evidence>
<keyword evidence="8 11" id="KW-0812">Transmembrane</keyword>
<feature type="transmembrane region" description="Helical" evidence="11">
    <location>
        <begin position="41"/>
        <end position="64"/>
    </location>
</feature>
<dbReference type="PANTHER" id="PTHR34308:SF1">
    <property type="entry name" value="COBALAMIN BIOSYNTHESIS PROTEIN CBIB"/>
    <property type="match status" value="1"/>
</dbReference>
<keyword evidence="7 11" id="KW-0169">Cobalamin biosynthesis</keyword>
<reference evidence="12" key="1">
    <citation type="submission" date="2024-03" db="EMBL/GenBank/DDBJ databases">
        <title>Complete genome sequence of Sulfurisphaera javensis strain KD-1.</title>
        <authorList>
            <person name="Sakai H."/>
            <person name="Nur N."/>
            <person name="Suwanto A."/>
            <person name="Kurosawa N."/>
        </authorList>
    </citation>
    <scope>NUCLEOTIDE SEQUENCE</scope>
    <source>
        <strain evidence="12">KD-1</strain>
    </source>
</reference>
<evidence type="ECO:0000256" key="8">
    <source>
        <dbReference type="ARBA" id="ARBA00022692"/>
    </source>
</evidence>
<name>A0AAT9GQ28_9CREN</name>
<proteinExistence type="inferred from homology"/>
<dbReference type="GO" id="GO:0009236">
    <property type="term" value="P:cobalamin biosynthetic process"/>
    <property type="evidence" value="ECO:0007669"/>
    <property type="project" value="UniProtKB-UniRule"/>
</dbReference>
<evidence type="ECO:0000256" key="3">
    <source>
        <dbReference type="ARBA" id="ARBA00004953"/>
    </source>
</evidence>
<dbReference type="RefSeq" id="WP_369610942.1">
    <property type="nucleotide sequence ID" value="NZ_AP031322.1"/>
</dbReference>
<organism evidence="12">
    <name type="scientific">Sulfurisphaera javensis</name>
    <dbReference type="NCBI Taxonomy" id="2049879"/>
    <lineage>
        <taxon>Archaea</taxon>
        <taxon>Thermoproteota</taxon>
        <taxon>Thermoprotei</taxon>
        <taxon>Sulfolobales</taxon>
        <taxon>Sulfolobaceae</taxon>
        <taxon>Sulfurisphaera</taxon>
    </lineage>
</organism>
<dbReference type="NCBIfam" id="NF002281">
    <property type="entry name" value="PRK01209.2-5"/>
    <property type="match status" value="1"/>
</dbReference>
<feature type="transmembrane region" description="Helical" evidence="11">
    <location>
        <begin position="187"/>
        <end position="209"/>
    </location>
</feature>
<dbReference type="Pfam" id="PF03186">
    <property type="entry name" value="CobD_Cbib"/>
    <property type="match status" value="1"/>
</dbReference>
<evidence type="ECO:0000313" key="12">
    <source>
        <dbReference type="EMBL" id="BFH72741.1"/>
    </source>
</evidence>
<dbReference type="GO" id="GO:0048472">
    <property type="term" value="F:threonine-phosphate decarboxylase activity"/>
    <property type="evidence" value="ECO:0007669"/>
    <property type="project" value="InterPro"/>
</dbReference>
<dbReference type="EMBL" id="AP031322">
    <property type="protein sequence ID" value="BFH72741.1"/>
    <property type="molecule type" value="Genomic_DNA"/>
</dbReference>
<dbReference type="AlphaFoldDB" id="A0AAT9GQ28"/>
<protein>
    <recommendedName>
        <fullName evidence="5 11">Probable cobalamin biosynthesis protein CobD</fullName>
    </recommendedName>
</protein>
<dbReference type="GO" id="GO:0015420">
    <property type="term" value="F:ABC-type vitamin B12 transporter activity"/>
    <property type="evidence" value="ECO:0007669"/>
    <property type="project" value="UniProtKB-UniRule"/>
</dbReference>
<evidence type="ECO:0000256" key="4">
    <source>
        <dbReference type="ARBA" id="ARBA00006263"/>
    </source>
</evidence>
<evidence type="ECO:0000256" key="2">
    <source>
        <dbReference type="ARBA" id="ARBA00004651"/>
    </source>
</evidence>
<evidence type="ECO:0000256" key="5">
    <source>
        <dbReference type="ARBA" id="ARBA00016185"/>
    </source>
</evidence>
<feature type="transmembrane region" description="Helical" evidence="11">
    <location>
        <begin position="6"/>
        <end position="29"/>
    </location>
</feature>
<keyword evidence="6 11" id="KW-1003">Cell membrane</keyword>
<accession>A0AAT9GQ28</accession>